<name>A0AA96ZTA8_9EURY</name>
<comment type="pathway">
    <text evidence="1">Amino-acid biosynthesis; L-phenylalanine biosynthesis; phenylpyruvate from prephenate: step 1/1.</text>
</comment>
<evidence type="ECO:0000256" key="6">
    <source>
        <dbReference type="ARBA" id="ARBA00023239"/>
    </source>
</evidence>
<dbReference type="EMBL" id="CP131059">
    <property type="protein sequence ID" value="WNY24335.1"/>
    <property type="molecule type" value="Genomic_DNA"/>
</dbReference>
<evidence type="ECO:0000313" key="11">
    <source>
        <dbReference type="Proteomes" id="UP001302978"/>
    </source>
</evidence>
<dbReference type="CDD" id="cd13630">
    <property type="entry name" value="PBP2_PDT_1"/>
    <property type="match status" value="1"/>
</dbReference>
<feature type="domain" description="ACT" evidence="9">
    <location>
        <begin position="253"/>
        <end position="330"/>
    </location>
</feature>
<reference evidence="10 11" key="1">
    <citation type="submission" date="2023-07" db="EMBL/GenBank/DDBJ databases">
        <title>Closed genoem sequence of Methanomicrococcus sp. Hf6.</title>
        <authorList>
            <person name="Poehlein A."/>
            <person name="Protasov E."/>
            <person name="Platt K."/>
            <person name="Reeh H."/>
            <person name="Daniel R."/>
            <person name="Brune A."/>
        </authorList>
    </citation>
    <scope>NUCLEOTIDE SEQUENCE [LARGE SCALE GENOMIC DNA]</scope>
    <source>
        <strain evidence="10 11">Hf6</strain>
    </source>
</reference>
<keyword evidence="5" id="KW-0584">Phenylalanine biosynthesis</keyword>
<dbReference type="InterPro" id="IPR008242">
    <property type="entry name" value="Chor_mutase/pphenate_deHydtase"/>
</dbReference>
<dbReference type="PIRSF" id="PIRSF001500">
    <property type="entry name" value="Chor_mut_pdt_Ppr"/>
    <property type="match status" value="1"/>
</dbReference>
<dbReference type="Gene3D" id="3.40.190.10">
    <property type="entry name" value="Periplasmic binding protein-like II"/>
    <property type="match status" value="2"/>
</dbReference>
<dbReference type="FunFam" id="3.30.70.260:FF:000012">
    <property type="entry name" value="Prephenate dehydratase"/>
    <property type="match status" value="1"/>
</dbReference>
<evidence type="ECO:0000256" key="3">
    <source>
        <dbReference type="ARBA" id="ARBA00022605"/>
    </source>
</evidence>
<dbReference type="KEGG" id="mehf:MmiHf6_16660"/>
<keyword evidence="3" id="KW-0028">Amino-acid biosynthesis</keyword>
<dbReference type="AlphaFoldDB" id="A0AA96ZTA8"/>
<evidence type="ECO:0000256" key="1">
    <source>
        <dbReference type="ARBA" id="ARBA00004741"/>
    </source>
</evidence>
<dbReference type="InterPro" id="IPR001086">
    <property type="entry name" value="Preph_deHydtase"/>
</dbReference>
<dbReference type="GeneID" id="85196278"/>
<dbReference type="GO" id="GO:0009094">
    <property type="term" value="P:L-phenylalanine biosynthetic process"/>
    <property type="evidence" value="ECO:0007669"/>
    <property type="project" value="UniProtKB-KW"/>
</dbReference>
<evidence type="ECO:0000313" key="10">
    <source>
        <dbReference type="EMBL" id="WNY24335.1"/>
    </source>
</evidence>
<dbReference type="PROSITE" id="PS51671">
    <property type="entry name" value="ACT"/>
    <property type="match status" value="1"/>
</dbReference>
<gene>
    <name evidence="10" type="primary">pheA</name>
    <name evidence="10" type="ORF">MmiHf6_16660</name>
</gene>
<dbReference type="PROSITE" id="PS51171">
    <property type="entry name" value="PREPHENATE_DEHYDR_3"/>
    <property type="match status" value="1"/>
</dbReference>
<dbReference type="Pfam" id="PF01842">
    <property type="entry name" value="ACT"/>
    <property type="match status" value="1"/>
</dbReference>
<comment type="catalytic activity">
    <reaction evidence="7">
        <text>prephenate + H(+) = 3-phenylpyruvate + CO2 + H2O</text>
        <dbReference type="Rhea" id="RHEA:21648"/>
        <dbReference type="ChEBI" id="CHEBI:15377"/>
        <dbReference type="ChEBI" id="CHEBI:15378"/>
        <dbReference type="ChEBI" id="CHEBI:16526"/>
        <dbReference type="ChEBI" id="CHEBI:18005"/>
        <dbReference type="ChEBI" id="CHEBI:29934"/>
        <dbReference type="EC" id="4.2.1.51"/>
    </reaction>
</comment>
<proteinExistence type="predicted"/>
<dbReference type="InterPro" id="IPR045865">
    <property type="entry name" value="ACT-like_dom_sf"/>
</dbReference>
<dbReference type="EC" id="4.2.1.51" evidence="2"/>
<dbReference type="Proteomes" id="UP001302978">
    <property type="component" value="Chromosome"/>
</dbReference>
<evidence type="ECO:0000259" key="8">
    <source>
        <dbReference type="PROSITE" id="PS51171"/>
    </source>
</evidence>
<accession>A0AA96ZTA8</accession>
<dbReference type="CDD" id="cd04905">
    <property type="entry name" value="ACT_CM-PDT"/>
    <property type="match status" value="1"/>
</dbReference>
<organism evidence="10 11">
    <name type="scientific">Methanimicrococcus hongohii</name>
    <dbReference type="NCBI Taxonomy" id="3028295"/>
    <lineage>
        <taxon>Archaea</taxon>
        <taxon>Methanobacteriati</taxon>
        <taxon>Methanobacteriota</taxon>
        <taxon>Stenosarchaea group</taxon>
        <taxon>Methanomicrobia</taxon>
        <taxon>Methanosarcinales</taxon>
        <taxon>Methanosarcinaceae</taxon>
        <taxon>Methanimicrococcus</taxon>
    </lineage>
</organism>
<evidence type="ECO:0000256" key="7">
    <source>
        <dbReference type="ARBA" id="ARBA00047848"/>
    </source>
</evidence>
<evidence type="ECO:0000256" key="2">
    <source>
        <dbReference type="ARBA" id="ARBA00013147"/>
    </source>
</evidence>
<dbReference type="SUPFAM" id="SSF53850">
    <property type="entry name" value="Periplasmic binding protein-like II"/>
    <property type="match status" value="1"/>
</dbReference>
<keyword evidence="6" id="KW-0456">Lyase</keyword>
<dbReference type="GO" id="GO:0005737">
    <property type="term" value="C:cytoplasm"/>
    <property type="evidence" value="ECO:0007669"/>
    <property type="project" value="TreeGrafter"/>
</dbReference>
<dbReference type="PROSITE" id="PS00858">
    <property type="entry name" value="PREPHENATE_DEHYDR_2"/>
    <property type="match status" value="1"/>
</dbReference>
<evidence type="ECO:0000259" key="9">
    <source>
        <dbReference type="PROSITE" id="PS51671"/>
    </source>
</evidence>
<keyword evidence="4" id="KW-0057">Aromatic amino acid biosynthesis</keyword>
<dbReference type="PANTHER" id="PTHR21022:SF19">
    <property type="entry name" value="PREPHENATE DEHYDRATASE-RELATED"/>
    <property type="match status" value="1"/>
</dbReference>
<protein>
    <recommendedName>
        <fullName evidence="2">prephenate dehydratase</fullName>
        <ecNumber evidence="2">4.2.1.51</ecNumber>
    </recommendedName>
</protein>
<dbReference type="SUPFAM" id="SSF55021">
    <property type="entry name" value="ACT-like"/>
    <property type="match status" value="1"/>
</dbReference>
<feature type="domain" description="Prephenate dehydratase" evidence="8">
    <location>
        <begin position="2"/>
        <end position="211"/>
    </location>
</feature>
<dbReference type="NCBIfam" id="NF008865">
    <property type="entry name" value="PRK11898.1"/>
    <property type="match status" value="1"/>
</dbReference>
<sequence length="341" mass="37131">MKVSILGPAGSYSEIAARTFFETVYGCGIPTFLFCSSIENTALRLFDPDENGNTSDCAVIPIENSIEGAVGVSMDLLLEKDVSIVAELVLPVNHCLLVSEKTAQTPGFSPEIIDVIYSHPQGLYQCRTYIQKHLKNASFIEVDSTSKAAMRIAEMGAEEEGGPANAGGPTDAKIRAAIASAEAGKTYGLKVADCQIQDHLNNSTRFLILIRSKTLQFLKERAFHSHAFDSNVHILPENLSQTGSGSVFYKTSVIVSPLQDKPGALFHILEVFSDYSINLTRIESRPSKKSLGEYNFYIDFEGAPSNQNVADALKLVEKRCLRLKILGTYGRILTGDGGLKQ</sequence>
<keyword evidence="11" id="KW-1185">Reference proteome</keyword>
<dbReference type="RefSeq" id="WP_316557516.1">
    <property type="nucleotide sequence ID" value="NZ_CP131059.1"/>
</dbReference>
<dbReference type="Pfam" id="PF00800">
    <property type="entry name" value="PDT"/>
    <property type="match status" value="1"/>
</dbReference>
<dbReference type="Gene3D" id="3.30.70.260">
    <property type="match status" value="1"/>
</dbReference>
<dbReference type="GO" id="GO:0004664">
    <property type="term" value="F:prephenate dehydratase activity"/>
    <property type="evidence" value="ECO:0007669"/>
    <property type="project" value="UniProtKB-EC"/>
</dbReference>
<dbReference type="PANTHER" id="PTHR21022">
    <property type="entry name" value="PREPHENATE DEHYDRATASE P PROTEIN"/>
    <property type="match status" value="1"/>
</dbReference>
<evidence type="ECO:0000256" key="5">
    <source>
        <dbReference type="ARBA" id="ARBA00023222"/>
    </source>
</evidence>
<dbReference type="InterPro" id="IPR018528">
    <property type="entry name" value="Preph_deHydtase_CS"/>
</dbReference>
<dbReference type="InterPro" id="IPR002912">
    <property type="entry name" value="ACT_dom"/>
</dbReference>
<evidence type="ECO:0000256" key="4">
    <source>
        <dbReference type="ARBA" id="ARBA00023141"/>
    </source>
</evidence>